<gene>
    <name evidence="3" type="ORF">GCM10011385_34680</name>
</gene>
<dbReference type="InterPro" id="IPR002933">
    <property type="entry name" value="Peptidase_M20"/>
</dbReference>
<dbReference type="PANTHER" id="PTHR43808:SF25">
    <property type="entry name" value="PEPTIDASE M20 DIMERISATION DOMAIN-CONTAINING PROTEIN"/>
    <property type="match status" value="1"/>
</dbReference>
<dbReference type="AlphaFoldDB" id="A0A916RZ63"/>
<keyword evidence="1" id="KW-0378">Hydrolase</keyword>
<sequence>MHDVIETIRNRAEADKDAILGSLREYIRRARDGEDAVKDLFARTAEALGCTVSLHDYSPADVELIEEFAGEIAIDPQPRRSVVAHLKGTGGGRSLILFAHPDNEPIPAETGWKHDPFAGEIVDERMHGWGIADDLSGIAAGLQAIELLRSLGLQPAGDIHIANTPSKRHARGVHRLLQEGLTADAAVYLHPAESGVGMKEVKAFTSGEVDFRIVIQGKQPPTTEPLQTAFAHQGINAIDKAYVIWDALKKLDAERAERVKHPALDAQVGRSTNLMMSYIEAGNPKRLSRIAETCTLGAALAFPPHEKLSSVCAEIEAAVGEAAEADEWLRNNPPKIIWDAGTTGAEVARDHPLVEAAFAAVAGVSGGEPLVNPMHTGSDIRVPNVQKGIPTIGLGPLCGDLTQNGSRDEWVDAEDHVRFVAAIAGIIANWCGTSAK</sequence>
<dbReference type="PANTHER" id="PTHR43808">
    <property type="entry name" value="ACETYLORNITHINE DEACETYLASE"/>
    <property type="match status" value="1"/>
</dbReference>
<dbReference type="Gene3D" id="3.40.630.10">
    <property type="entry name" value="Zn peptidases"/>
    <property type="match status" value="1"/>
</dbReference>
<dbReference type="InterPro" id="IPR050072">
    <property type="entry name" value="Peptidase_M20A"/>
</dbReference>
<evidence type="ECO:0000313" key="4">
    <source>
        <dbReference type="Proteomes" id="UP000636264"/>
    </source>
</evidence>
<evidence type="ECO:0000313" key="3">
    <source>
        <dbReference type="EMBL" id="GGA77632.1"/>
    </source>
</evidence>
<evidence type="ECO:0000259" key="2">
    <source>
        <dbReference type="Pfam" id="PF07687"/>
    </source>
</evidence>
<reference evidence="3" key="1">
    <citation type="journal article" date="2014" name="Int. J. Syst. Evol. Microbiol.">
        <title>Complete genome sequence of Corynebacterium casei LMG S-19264T (=DSM 44701T), isolated from a smear-ripened cheese.</title>
        <authorList>
            <consortium name="US DOE Joint Genome Institute (JGI-PGF)"/>
            <person name="Walter F."/>
            <person name="Albersmeier A."/>
            <person name="Kalinowski J."/>
            <person name="Ruckert C."/>
        </authorList>
    </citation>
    <scope>NUCLEOTIDE SEQUENCE</scope>
    <source>
        <strain evidence="3">CGMCC 1.15320</strain>
    </source>
</reference>
<keyword evidence="4" id="KW-1185">Reference proteome</keyword>
<feature type="domain" description="Peptidase M20 dimerisation" evidence="2">
    <location>
        <begin position="230"/>
        <end position="326"/>
    </location>
</feature>
<protein>
    <submittedName>
        <fullName evidence="3">Acetylornithine deacetylase</fullName>
    </submittedName>
</protein>
<dbReference type="Gene3D" id="3.30.70.360">
    <property type="match status" value="1"/>
</dbReference>
<name>A0A916RZ63_9HYPH</name>
<dbReference type="Proteomes" id="UP000636264">
    <property type="component" value="Unassembled WGS sequence"/>
</dbReference>
<evidence type="ECO:0000256" key="1">
    <source>
        <dbReference type="ARBA" id="ARBA00022801"/>
    </source>
</evidence>
<accession>A0A916RZ63</accession>
<dbReference type="GO" id="GO:0016787">
    <property type="term" value="F:hydrolase activity"/>
    <property type="evidence" value="ECO:0007669"/>
    <property type="project" value="UniProtKB-KW"/>
</dbReference>
<dbReference type="EMBL" id="BMIF01000013">
    <property type="protein sequence ID" value="GGA77632.1"/>
    <property type="molecule type" value="Genomic_DNA"/>
</dbReference>
<reference evidence="3" key="2">
    <citation type="submission" date="2020-09" db="EMBL/GenBank/DDBJ databases">
        <authorList>
            <person name="Sun Q."/>
            <person name="Zhou Y."/>
        </authorList>
    </citation>
    <scope>NUCLEOTIDE SEQUENCE</scope>
    <source>
        <strain evidence="3">CGMCC 1.15320</strain>
    </source>
</reference>
<comment type="caution">
    <text evidence="3">The sequence shown here is derived from an EMBL/GenBank/DDBJ whole genome shotgun (WGS) entry which is preliminary data.</text>
</comment>
<dbReference type="Pfam" id="PF01546">
    <property type="entry name" value="Peptidase_M20"/>
    <property type="match status" value="1"/>
</dbReference>
<dbReference type="Pfam" id="PF07687">
    <property type="entry name" value="M20_dimer"/>
    <property type="match status" value="1"/>
</dbReference>
<dbReference type="SUPFAM" id="SSF53187">
    <property type="entry name" value="Zn-dependent exopeptidases"/>
    <property type="match status" value="1"/>
</dbReference>
<proteinExistence type="predicted"/>
<organism evidence="3 4">
    <name type="scientific">Nitratireductor aestuarii</name>
    <dbReference type="NCBI Taxonomy" id="1735103"/>
    <lineage>
        <taxon>Bacteria</taxon>
        <taxon>Pseudomonadati</taxon>
        <taxon>Pseudomonadota</taxon>
        <taxon>Alphaproteobacteria</taxon>
        <taxon>Hyphomicrobiales</taxon>
        <taxon>Phyllobacteriaceae</taxon>
        <taxon>Nitratireductor</taxon>
    </lineage>
</organism>
<dbReference type="RefSeq" id="WP_188722361.1">
    <property type="nucleotide sequence ID" value="NZ_BMIF01000013.1"/>
</dbReference>
<dbReference type="InterPro" id="IPR011650">
    <property type="entry name" value="Peptidase_M20_dimer"/>
</dbReference>